<accession>A0ABV2VUT6</accession>
<protein>
    <submittedName>
        <fullName evidence="2">Discoidin domain-containing protein</fullName>
    </submittedName>
</protein>
<keyword evidence="3" id="KW-1185">Reference proteome</keyword>
<dbReference type="SUPFAM" id="SSF49785">
    <property type="entry name" value="Galactose-binding domain-like"/>
    <property type="match status" value="2"/>
</dbReference>
<reference evidence="2 3" key="1">
    <citation type="submission" date="2024-06" db="EMBL/GenBank/DDBJ databases">
        <title>The Natural Products Discovery Center: Release of the First 8490 Sequenced Strains for Exploring Actinobacteria Biosynthetic Diversity.</title>
        <authorList>
            <person name="Kalkreuter E."/>
            <person name="Kautsar S.A."/>
            <person name="Yang D."/>
            <person name="Bader C.D."/>
            <person name="Teijaro C.N."/>
            <person name="Fluegel L."/>
            <person name="Davis C.M."/>
            <person name="Simpson J.R."/>
            <person name="Lauterbach L."/>
            <person name="Steele A.D."/>
            <person name="Gui C."/>
            <person name="Meng S."/>
            <person name="Li G."/>
            <person name="Viehrig K."/>
            <person name="Ye F."/>
            <person name="Su P."/>
            <person name="Kiefer A.F."/>
            <person name="Nichols A."/>
            <person name="Cepeda A.J."/>
            <person name="Yan W."/>
            <person name="Fan B."/>
            <person name="Jiang Y."/>
            <person name="Adhikari A."/>
            <person name="Zheng C.-J."/>
            <person name="Schuster L."/>
            <person name="Cowan T.M."/>
            <person name="Smanski M.J."/>
            <person name="Chevrette M.G."/>
            <person name="De Carvalho L.P.S."/>
            <person name="Shen B."/>
        </authorList>
    </citation>
    <scope>NUCLEOTIDE SEQUENCE [LARGE SCALE GENOMIC DNA]</scope>
    <source>
        <strain evidence="2 3">NPDC006286</strain>
    </source>
</reference>
<feature type="domain" description="F5/8 type C" evidence="1">
    <location>
        <begin position="115"/>
        <end position="250"/>
    </location>
</feature>
<organism evidence="2 3">
    <name type="scientific">Micromonospora fulviviridis</name>
    <dbReference type="NCBI Taxonomy" id="47860"/>
    <lineage>
        <taxon>Bacteria</taxon>
        <taxon>Bacillati</taxon>
        <taxon>Actinomycetota</taxon>
        <taxon>Actinomycetes</taxon>
        <taxon>Micromonosporales</taxon>
        <taxon>Micromonosporaceae</taxon>
        <taxon>Micromonospora</taxon>
    </lineage>
</organism>
<dbReference type="Gene3D" id="2.60.120.260">
    <property type="entry name" value="Galactose-binding domain-like"/>
    <property type="match status" value="2"/>
</dbReference>
<evidence type="ECO:0000313" key="2">
    <source>
        <dbReference type="EMBL" id="MEU0156547.1"/>
    </source>
</evidence>
<gene>
    <name evidence="2" type="ORF">ABZ071_32645</name>
</gene>
<dbReference type="EMBL" id="JBEXRX010000199">
    <property type="protein sequence ID" value="MEU0156547.1"/>
    <property type="molecule type" value="Genomic_DNA"/>
</dbReference>
<dbReference type="Pfam" id="PF00754">
    <property type="entry name" value="F5_F8_type_C"/>
    <property type="match status" value="2"/>
</dbReference>
<dbReference type="PANTHER" id="PTHR45713">
    <property type="entry name" value="FTP DOMAIN-CONTAINING PROTEIN"/>
    <property type="match status" value="1"/>
</dbReference>
<dbReference type="Proteomes" id="UP001550348">
    <property type="component" value="Unassembled WGS sequence"/>
</dbReference>
<dbReference type="PANTHER" id="PTHR45713:SF6">
    <property type="entry name" value="F5_8 TYPE C DOMAIN-CONTAINING PROTEIN"/>
    <property type="match status" value="1"/>
</dbReference>
<sequence>MESEGTPASAAVDGNPRTRWSSAFSEPQWLRVDLGARATVTRLVLHWDSAYAAAYRIEVSSDARSWTPIFRTTTSSGGVEELSASGTGRYVRLYGTARATGWGFALWEFEVYGKSASTGCNTSRNAALNRPVTASSIQGAVFPAPDAVDGNRDSRWSSEASDAQWIRVDLGSRQAVCRVVLNWEAAYGRAYRLELSDDGRTWSTLYRQDAGKGGTETISASGVGRYLRLYGTRRATRHGYSLWELRVYTRPVGGV</sequence>
<proteinExistence type="predicted"/>
<comment type="caution">
    <text evidence="2">The sequence shown here is derived from an EMBL/GenBank/DDBJ whole genome shotgun (WGS) entry which is preliminary data.</text>
</comment>
<dbReference type="RefSeq" id="WP_355668052.1">
    <property type="nucleotide sequence ID" value="NZ_JBEXRX010000199.1"/>
</dbReference>
<dbReference type="InterPro" id="IPR000421">
    <property type="entry name" value="FA58C"/>
</dbReference>
<dbReference type="PROSITE" id="PS50022">
    <property type="entry name" value="FA58C_3"/>
    <property type="match status" value="2"/>
</dbReference>
<feature type="domain" description="F5/8 type C" evidence="1">
    <location>
        <begin position="1"/>
        <end position="114"/>
    </location>
</feature>
<dbReference type="InterPro" id="IPR008979">
    <property type="entry name" value="Galactose-bd-like_sf"/>
</dbReference>
<evidence type="ECO:0000259" key="1">
    <source>
        <dbReference type="PROSITE" id="PS50022"/>
    </source>
</evidence>
<dbReference type="InterPro" id="IPR051941">
    <property type="entry name" value="BG_Antigen-Binding_Lectin"/>
</dbReference>
<evidence type="ECO:0000313" key="3">
    <source>
        <dbReference type="Proteomes" id="UP001550348"/>
    </source>
</evidence>
<name>A0ABV2VUT6_9ACTN</name>